<dbReference type="Gramene" id="PRQ52101">
    <property type="protein sequence ID" value="PRQ52101"/>
    <property type="gene ID" value="RchiOBHm_Chr2g0151841"/>
</dbReference>
<comment type="caution">
    <text evidence="1">The sequence shown here is derived from an EMBL/GenBank/DDBJ whole genome shotgun (WGS) entry which is preliminary data.</text>
</comment>
<evidence type="ECO:0000313" key="1">
    <source>
        <dbReference type="EMBL" id="PRQ52101.1"/>
    </source>
</evidence>
<evidence type="ECO:0000313" key="2">
    <source>
        <dbReference type="Proteomes" id="UP000238479"/>
    </source>
</evidence>
<organism evidence="1 2">
    <name type="scientific">Rosa chinensis</name>
    <name type="common">China rose</name>
    <dbReference type="NCBI Taxonomy" id="74649"/>
    <lineage>
        <taxon>Eukaryota</taxon>
        <taxon>Viridiplantae</taxon>
        <taxon>Streptophyta</taxon>
        <taxon>Embryophyta</taxon>
        <taxon>Tracheophyta</taxon>
        <taxon>Spermatophyta</taxon>
        <taxon>Magnoliopsida</taxon>
        <taxon>eudicotyledons</taxon>
        <taxon>Gunneridae</taxon>
        <taxon>Pentapetalae</taxon>
        <taxon>rosids</taxon>
        <taxon>fabids</taxon>
        <taxon>Rosales</taxon>
        <taxon>Rosaceae</taxon>
        <taxon>Rosoideae</taxon>
        <taxon>Rosoideae incertae sedis</taxon>
        <taxon>Rosa</taxon>
    </lineage>
</organism>
<dbReference type="EMBL" id="PDCK01000040">
    <property type="protein sequence ID" value="PRQ52101.1"/>
    <property type="molecule type" value="Genomic_DNA"/>
</dbReference>
<protein>
    <submittedName>
        <fullName evidence="1">Uncharacterized protein</fullName>
    </submittedName>
</protein>
<keyword evidence="2" id="KW-1185">Reference proteome</keyword>
<dbReference type="AlphaFoldDB" id="A0A2P6S0A6"/>
<sequence>MTVHGPRNSSTCKYSFLFLDLWHLDLLSAVACLSQVLEIRLIPPRVLSFP</sequence>
<gene>
    <name evidence="1" type="ORF">RchiOBHm_Chr2g0151841</name>
</gene>
<accession>A0A2P6S0A6</accession>
<name>A0A2P6S0A6_ROSCH</name>
<dbReference type="Proteomes" id="UP000238479">
    <property type="component" value="Chromosome 2"/>
</dbReference>
<proteinExistence type="predicted"/>
<reference evidence="1 2" key="1">
    <citation type="journal article" date="2018" name="Nat. Genet.">
        <title>The Rosa genome provides new insights in the design of modern roses.</title>
        <authorList>
            <person name="Bendahmane M."/>
        </authorList>
    </citation>
    <scope>NUCLEOTIDE SEQUENCE [LARGE SCALE GENOMIC DNA]</scope>
    <source>
        <strain evidence="2">cv. Old Blush</strain>
    </source>
</reference>